<dbReference type="RefSeq" id="WP_058475176.1">
    <property type="nucleotide sequence ID" value="NZ_CAAAIL010000003.1"/>
</dbReference>
<evidence type="ECO:0000256" key="2">
    <source>
        <dbReference type="SAM" id="Phobius"/>
    </source>
</evidence>
<feature type="transmembrane region" description="Helical" evidence="2">
    <location>
        <begin position="59"/>
        <end position="79"/>
    </location>
</feature>
<evidence type="ECO:0000313" key="5">
    <source>
        <dbReference type="Proteomes" id="UP000054639"/>
    </source>
</evidence>
<name>A0A378KQZ7_9GAMM</name>
<sequence length="165" mass="17660">MTQEKYELENSQNNPEGNSQLGPDVYESARKLNVQLATRGPAILYALGKATEHVTKNNIVTAVGGMVVGAIGFFGNRYYRNKGDDSAYSYMGQIVGGVQFTAGFLLLAAEAYEIYSSSGDPSPFLDVIKMSGVALSLTESALVLVNSYLYGDSVPKSAAPRPKMS</sequence>
<evidence type="ECO:0008006" key="7">
    <source>
        <dbReference type="Google" id="ProtNLM"/>
    </source>
</evidence>
<dbReference type="EMBL" id="UGOW01000001">
    <property type="protein sequence ID" value="STY17314.1"/>
    <property type="molecule type" value="Genomic_DNA"/>
</dbReference>
<organism evidence="4 6">
    <name type="scientific">Legionella quateirensis</name>
    <dbReference type="NCBI Taxonomy" id="45072"/>
    <lineage>
        <taxon>Bacteria</taxon>
        <taxon>Pseudomonadati</taxon>
        <taxon>Pseudomonadota</taxon>
        <taxon>Gammaproteobacteria</taxon>
        <taxon>Legionellales</taxon>
        <taxon>Legionellaceae</taxon>
        <taxon>Legionella</taxon>
    </lineage>
</organism>
<accession>A0A378KQZ7</accession>
<evidence type="ECO:0000256" key="1">
    <source>
        <dbReference type="SAM" id="MobiDB-lite"/>
    </source>
</evidence>
<protein>
    <recommendedName>
        <fullName evidence="7">Transmembrane protein</fullName>
    </recommendedName>
</protein>
<keyword evidence="2" id="KW-0472">Membrane</keyword>
<evidence type="ECO:0000313" key="3">
    <source>
        <dbReference type="EMBL" id="KTD43697.1"/>
    </source>
</evidence>
<keyword evidence="2" id="KW-0812">Transmembrane</keyword>
<dbReference type="OrthoDB" id="5651828at2"/>
<keyword evidence="5" id="KW-1185">Reference proteome</keyword>
<keyword evidence="2" id="KW-1133">Transmembrane helix</keyword>
<dbReference type="Proteomes" id="UP000254230">
    <property type="component" value="Unassembled WGS sequence"/>
</dbReference>
<feature type="region of interest" description="Disordered" evidence="1">
    <location>
        <begin position="1"/>
        <end position="23"/>
    </location>
</feature>
<reference evidence="3 5" key="1">
    <citation type="submission" date="2015-11" db="EMBL/GenBank/DDBJ databases">
        <title>Genomic analysis of 38 Legionella species identifies large and diverse effector repertoires.</title>
        <authorList>
            <person name="Burstein D."/>
            <person name="Amaro F."/>
            <person name="Zusman T."/>
            <person name="Lifshitz Z."/>
            <person name="Cohen O."/>
            <person name="Gilbert J.A."/>
            <person name="Pupko T."/>
            <person name="Shuman H.A."/>
            <person name="Segal G."/>
        </authorList>
    </citation>
    <scope>NUCLEOTIDE SEQUENCE [LARGE SCALE GENOMIC DNA]</scope>
    <source>
        <strain evidence="3 5">ATCC 49507</strain>
    </source>
</reference>
<evidence type="ECO:0000313" key="4">
    <source>
        <dbReference type="EMBL" id="STY17314.1"/>
    </source>
</evidence>
<feature type="compositionally biased region" description="Polar residues" evidence="1">
    <location>
        <begin position="9"/>
        <end position="21"/>
    </location>
</feature>
<dbReference type="STRING" id="45072.Lqua_3051"/>
<reference evidence="4 6" key="2">
    <citation type="submission" date="2018-06" db="EMBL/GenBank/DDBJ databases">
        <authorList>
            <consortium name="Pathogen Informatics"/>
            <person name="Doyle S."/>
        </authorList>
    </citation>
    <scope>NUCLEOTIDE SEQUENCE [LARGE SCALE GENOMIC DNA]</scope>
    <source>
        <strain evidence="4 6">NCTC12376</strain>
    </source>
</reference>
<evidence type="ECO:0000313" key="6">
    <source>
        <dbReference type="Proteomes" id="UP000254230"/>
    </source>
</evidence>
<dbReference type="Proteomes" id="UP000054639">
    <property type="component" value="Unassembled WGS sequence"/>
</dbReference>
<dbReference type="EMBL" id="LNYR01000046">
    <property type="protein sequence ID" value="KTD43697.1"/>
    <property type="molecule type" value="Genomic_DNA"/>
</dbReference>
<proteinExistence type="predicted"/>
<gene>
    <name evidence="3" type="ORF">Lqua_3051</name>
    <name evidence="4" type="ORF">NCTC12376_01111</name>
</gene>
<dbReference type="AlphaFoldDB" id="A0A378KQZ7"/>
<feature type="transmembrane region" description="Helical" evidence="2">
    <location>
        <begin position="91"/>
        <end position="112"/>
    </location>
</feature>